<evidence type="ECO:0000313" key="2">
    <source>
        <dbReference type="EMBL" id="KGR76167.1"/>
    </source>
</evidence>
<keyword evidence="3" id="KW-1185">Reference proteome</keyword>
<comment type="caution">
    <text evidence="2">The sequence shown here is derived from an EMBL/GenBank/DDBJ whole genome shotgun (WGS) entry which is preliminary data.</text>
</comment>
<dbReference type="Proteomes" id="UP000030408">
    <property type="component" value="Unassembled WGS sequence"/>
</dbReference>
<accession>A0A0A3IMV1</accession>
<dbReference type="Pfam" id="PF00583">
    <property type="entry name" value="Acetyltransf_1"/>
    <property type="match status" value="1"/>
</dbReference>
<evidence type="ECO:0000313" key="3">
    <source>
        <dbReference type="Proteomes" id="UP000030408"/>
    </source>
</evidence>
<dbReference type="AlphaFoldDB" id="A0A0A3IMV1"/>
<evidence type="ECO:0000259" key="1">
    <source>
        <dbReference type="PROSITE" id="PS51186"/>
    </source>
</evidence>
<dbReference type="OrthoDB" id="3971434at2"/>
<dbReference type="PROSITE" id="PS51186">
    <property type="entry name" value="GNAT"/>
    <property type="match status" value="1"/>
</dbReference>
<dbReference type="RefSeq" id="WP_036199842.1">
    <property type="nucleotide sequence ID" value="NZ_AVCY01000009.1"/>
</dbReference>
<feature type="domain" description="N-acetyltransferase" evidence="1">
    <location>
        <begin position="167"/>
        <end position="336"/>
    </location>
</feature>
<dbReference type="Gene3D" id="3.40.630.30">
    <property type="match status" value="1"/>
</dbReference>
<name>A0A0A3IMV1_9BACL</name>
<dbReference type="InterPro" id="IPR000182">
    <property type="entry name" value="GNAT_dom"/>
</dbReference>
<dbReference type="STRING" id="1384057.CD33_08350"/>
<sequence>MRRFDFKPVGMEDIPAMADLLVHRQTIEGEVFPFLNNSCLHLEYITELLGKLFVNKKVIGMGAFINNELVGYIIGEIKIDSIRGRHVWVPYEGIAIRMDQSSELIRNLYAEVSVAWLEQGCFMHYAIIPLGSEVYFDATQRLSFSIQQVHAVMNIQDYKPFENVSDAQIRVANELDGELMGKMSDIIQAYQNAAPTFEPALPEVVLKINEAYKTLVAEANGTCLIAMKDEKEIGFQEYCPIPADLMTPDNGVELGIAGTYSSEMGRGVGKKLMNEGCRMMKEKGYSSMVTDWRITNMASSAFWPKCGFTPLAYRMVRHINSDIAWANFNNPGIKMK</sequence>
<dbReference type="EMBL" id="JPVO01000047">
    <property type="protein sequence ID" value="KGR76167.1"/>
    <property type="molecule type" value="Genomic_DNA"/>
</dbReference>
<reference evidence="2 3" key="1">
    <citation type="submission" date="2014-02" db="EMBL/GenBank/DDBJ databases">
        <title>Draft genome sequence of Lysinibacillus sinduriensis JCM 15800.</title>
        <authorList>
            <person name="Zhang F."/>
            <person name="Wang G."/>
            <person name="Zhang L."/>
        </authorList>
    </citation>
    <scope>NUCLEOTIDE SEQUENCE [LARGE SCALE GENOMIC DNA]</scope>
    <source>
        <strain evidence="2 3">JCM 15800</strain>
    </source>
</reference>
<protein>
    <recommendedName>
        <fullName evidence="1">N-acetyltransferase domain-containing protein</fullName>
    </recommendedName>
</protein>
<dbReference type="InterPro" id="IPR016181">
    <property type="entry name" value="Acyl_CoA_acyltransferase"/>
</dbReference>
<organism evidence="2 3">
    <name type="scientific">Ureibacillus sinduriensis BLB-1 = JCM 15800</name>
    <dbReference type="NCBI Taxonomy" id="1384057"/>
    <lineage>
        <taxon>Bacteria</taxon>
        <taxon>Bacillati</taxon>
        <taxon>Bacillota</taxon>
        <taxon>Bacilli</taxon>
        <taxon>Bacillales</taxon>
        <taxon>Caryophanaceae</taxon>
        <taxon>Ureibacillus</taxon>
    </lineage>
</organism>
<gene>
    <name evidence="2" type="ORF">CD33_08350</name>
</gene>
<dbReference type="GO" id="GO:0016747">
    <property type="term" value="F:acyltransferase activity, transferring groups other than amino-acyl groups"/>
    <property type="evidence" value="ECO:0007669"/>
    <property type="project" value="InterPro"/>
</dbReference>
<proteinExistence type="predicted"/>
<dbReference type="eggNOG" id="COG3153">
    <property type="taxonomic scope" value="Bacteria"/>
</dbReference>
<dbReference type="SUPFAM" id="SSF55729">
    <property type="entry name" value="Acyl-CoA N-acyltransferases (Nat)"/>
    <property type="match status" value="1"/>
</dbReference>
<dbReference type="CDD" id="cd04301">
    <property type="entry name" value="NAT_SF"/>
    <property type="match status" value="1"/>
</dbReference>